<feature type="transmembrane region" description="Helical" evidence="6">
    <location>
        <begin position="167"/>
        <end position="192"/>
    </location>
</feature>
<keyword evidence="8" id="KW-1185">Reference proteome</keyword>
<sequence length="358" mass="40314">MATETATPEVTTDPATLPRDRLSPIMFVLSVCYLLLVAGLIHRYGWPGATAVEKAILLDGVLFLWPIFFAEGLWRLLAPSGCLNRRHEWGRFAVVLLFPPARMGSRSRTRRNQLWLPRLGFQTISVELARKLERGFSVPMIVCAALLLPILVIEYTKEDLVRENPVLALVLQAGIAIIWVAFAFEFILKCAVAPKLTRFLKERWLDASIVILPMLEFLLTHWVDAAPLARLLRLGRAISPEQLARMNKLYRLRGLLMKAWHAFMLLEIVGRVLGTNLEKRLARLRIERELKLEELQEIDDDIAEIERRIRDRDADQPATDAPPDSGPQKTGEAIPAVDSPSAPNHAADAIAPSPIPKR</sequence>
<dbReference type="GO" id="GO:0016020">
    <property type="term" value="C:membrane"/>
    <property type="evidence" value="ECO:0007669"/>
    <property type="project" value="UniProtKB-SubCell"/>
</dbReference>
<dbReference type="EMBL" id="LR593887">
    <property type="protein sequence ID" value="VTS02740.1"/>
    <property type="molecule type" value="Genomic_DNA"/>
</dbReference>
<dbReference type="Gene3D" id="1.20.120.350">
    <property type="entry name" value="Voltage-gated potassium channels. Chain C"/>
    <property type="match status" value="1"/>
</dbReference>
<evidence type="ECO:0000256" key="5">
    <source>
        <dbReference type="SAM" id="MobiDB-lite"/>
    </source>
</evidence>
<organism evidence="7">
    <name type="scientific">Tuwongella immobilis</name>
    <dbReference type="NCBI Taxonomy" id="692036"/>
    <lineage>
        <taxon>Bacteria</taxon>
        <taxon>Pseudomonadati</taxon>
        <taxon>Planctomycetota</taxon>
        <taxon>Planctomycetia</taxon>
        <taxon>Gemmatales</taxon>
        <taxon>Gemmataceae</taxon>
        <taxon>Tuwongella</taxon>
    </lineage>
</organism>
<dbReference type="KEGG" id="tim:GMBLW1_10760"/>
<feature type="transmembrane region" description="Helical" evidence="6">
    <location>
        <begin position="56"/>
        <end position="77"/>
    </location>
</feature>
<feature type="region of interest" description="Disordered" evidence="5">
    <location>
        <begin position="309"/>
        <end position="358"/>
    </location>
</feature>
<dbReference type="InParanoid" id="A0A6C2YNC2"/>
<evidence type="ECO:0000256" key="3">
    <source>
        <dbReference type="ARBA" id="ARBA00022989"/>
    </source>
</evidence>
<evidence type="ECO:0000313" key="8">
    <source>
        <dbReference type="Proteomes" id="UP000464378"/>
    </source>
</evidence>
<evidence type="ECO:0000313" key="7">
    <source>
        <dbReference type="EMBL" id="VIP02884.1"/>
    </source>
</evidence>
<name>A0A6C2YNC2_9BACT</name>
<dbReference type="Proteomes" id="UP000464378">
    <property type="component" value="Chromosome"/>
</dbReference>
<keyword evidence="2 6" id="KW-0812">Transmembrane</keyword>
<feature type="transmembrane region" description="Helical" evidence="6">
    <location>
        <begin position="136"/>
        <end position="155"/>
    </location>
</feature>
<feature type="transmembrane region" description="Helical" evidence="6">
    <location>
        <begin position="25"/>
        <end position="44"/>
    </location>
</feature>
<proteinExistence type="predicted"/>
<evidence type="ECO:0000256" key="2">
    <source>
        <dbReference type="ARBA" id="ARBA00022692"/>
    </source>
</evidence>
<dbReference type="AlphaFoldDB" id="A0A6C2YNC2"/>
<keyword evidence="4 6" id="KW-0472">Membrane</keyword>
<protein>
    <submittedName>
        <fullName evidence="7">Hypothetical conserved protein</fullName>
    </submittedName>
</protein>
<gene>
    <name evidence="7" type="ORF">GMBLW1_10760</name>
</gene>
<dbReference type="SUPFAM" id="SSF81324">
    <property type="entry name" value="Voltage-gated potassium channels"/>
    <property type="match status" value="1"/>
</dbReference>
<dbReference type="EMBL" id="LR586016">
    <property type="protein sequence ID" value="VIP02884.1"/>
    <property type="molecule type" value="Genomic_DNA"/>
</dbReference>
<dbReference type="RefSeq" id="WP_162658012.1">
    <property type="nucleotide sequence ID" value="NZ_LR593887.1"/>
</dbReference>
<evidence type="ECO:0000256" key="1">
    <source>
        <dbReference type="ARBA" id="ARBA00004141"/>
    </source>
</evidence>
<reference evidence="7" key="1">
    <citation type="submission" date="2019-04" db="EMBL/GenBank/DDBJ databases">
        <authorList>
            <consortium name="Science for Life Laboratories"/>
        </authorList>
    </citation>
    <scope>NUCLEOTIDE SEQUENCE</scope>
    <source>
        <strain evidence="7">MBLW1</strain>
    </source>
</reference>
<evidence type="ECO:0000256" key="4">
    <source>
        <dbReference type="ARBA" id="ARBA00023136"/>
    </source>
</evidence>
<dbReference type="InterPro" id="IPR027359">
    <property type="entry name" value="Volt_channel_dom_sf"/>
</dbReference>
<comment type="subcellular location">
    <subcellularLocation>
        <location evidence="1">Membrane</location>
        <topology evidence="1">Multi-pass membrane protein</topology>
    </subcellularLocation>
</comment>
<evidence type="ECO:0000256" key="6">
    <source>
        <dbReference type="SAM" id="Phobius"/>
    </source>
</evidence>
<accession>A0A6C2YNC2</accession>
<keyword evidence="3 6" id="KW-1133">Transmembrane helix</keyword>